<dbReference type="PROSITE" id="PS51012">
    <property type="entry name" value="ABC_TM2"/>
    <property type="match status" value="1"/>
</dbReference>
<dbReference type="PROSITE" id="PS00211">
    <property type="entry name" value="ABC_TRANSPORTER_1"/>
    <property type="match status" value="1"/>
</dbReference>
<evidence type="ECO:0000256" key="4">
    <source>
        <dbReference type="ARBA" id="ARBA00023136"/>
    </source>
</evidence>
<evidence type="ECO:0000256" key="2">
    <source>
        <dbReference type="ARBA" id="ARBA00022692"/>
    </source>
</evidence>
<comment type="subcellular location">
    <subcellularLocation>
        <location evidence="1">Membrane</location>
        <topology evidence="1">Multi-pass membrane protein</topology>
    </subcellularLocation>
</comment>
<feature type="transmembrane region" description="Helical" evidence="6">
    <location>
        <begin position="504"/>
        <end position="522"/>
    </location>
</feature>
<evidence type="ECO:0000259" key="8">
    <source>
        <dbReference type="PROSITE" id="PS51012"/>
    </source>
</evidence>
<feature type="transmembrane region" description="Helical" evidence="6">
    <location>
        <begin position="611"/>
        <end position="630"/>
    </location>
</feature>
<feature type="domain" description="ABC transmembrane type-2" evidence="8">
    <location>
        <begin position="449"/>
        <end position="691"/>
    </location>
</feature>
<evidence type="ECO:0000259" key="7">
    <source>
        <dbReference type="PROSITE" id="PS50893"/>
    </source>
</evidence>
<sequence>MAESRRGSGSFYSPVNTEENDGRNSFELQSVSPTQNGDEVEAAVVVRNADLWYKAKSPVLSGLNMTVPDGSMSSKLNHGSVFLFGEKPGTKGIGIPGRNIGYMPQEVSLYEEFTVMEMLYYFGAFSGMSEEQVGTEVKFLVNLLDLPSLIRRIGTLSGGEKRRVSFAAALIPNPQLLILDEPTVGVDAILRQQIWNYLSKLVTRRGTTVIITSHYIDEARQANMIGVIRNGKIIVEKPPQQLIEAFCSQGNSSLENAVLNLCKEDSMIEIPVQTEDVKMAEVENECDEAGLGRSVTKIKAMTKKNILVLKRNLLLLLFVIWIPAFEMIFVGIAFGYEPQGLKIGVVNHEVSNSICAKHVPKLGKCEWTHLSCVYLSHIPTVNVKVVPFDSEEDAESAVGAGEIWGYLRFPQNFSERMYERTVLGAKVDEFVITSSDIIGKFDETNKHITTTIKSELYTAFSNFLLDFLSSCGLDPRQKQSALRYRTPIFGKDDTDLREYASPSMSLAAMFFFPIISIGIRLIDERKCGMMERSLVAGVKTWEVIVAYLISESCILVAQSVLVLAVVTLITDIKILGSWILVLALFASIGYAGVSLGFLFGSLCREKIDVAILAMACFMPNVILCGVFWPVEGMPEFVQKLVLILPCTLPAESVRSVISRGWGISHYNVWIGFVSIAGQLIFNLMLTIFLHKL</sequence>
<dbReference type="InterPro" id="IPR017871">
    <property type="entry name" value="ABC_transporter-like_CS"/>
</dbReference>
<evidence type="ECO:0000256" key="5">
    <source>
        <dbReference type="SAM" id="MobiDB-lite"/>
    </source>
</evidence>
<dbReference type="CDD" id="cd03230">
    <property type="entry name" value="ABC_DR_subfamily_A"/>
    <property type="match status" value="1"/>
</dbReference>
<dbReference type="STRING" id="48709.A0A1D2MI67"/>
<evidence type="ECO:0000256" key="3">
    <source>
        <dbReference type="ARBA" id="ARBA00022989"/>
    </source>
</evidence>
<evidence type="ECO:0000256" key="6">
    <source>
        <dbReference type="SAM" id="Phobius"/>
    </source>
</evidence>
<dbReference type="GO" id="GO:0005524">
    <property type="term" value="F:ATP binding"/>
    <property type="evidence" value="ECO:0007669"/>
    <property type="project" value="InterPro"/>
</dbReference>
<dbReference type="OMA" id="GCEYLED"/>
<gene>
    <name evidence="9" type="ORF">Ocin01_14143</name>
</gene>
<feature type="domain" description="ABC transporter" evidence="7">
    <location>
        <begin position="26"/>
        <end position="255"/>
    </location>
</feature>
<dbReference type="Proteomes" id="UP000094527">
    <property type="component" value="Unassembled WGS sequence"/>
</dbReference>
<evidence type="ECO:0000313" key="9">
    <source>
        <dbReference type="EMBL" id="ODM92534.1"/>
    </source>
</evidence>
<dbReference type="InterPro" id="IPR027417">
    <property type="entry name" value="P-loop_NTPase"/>
</dbReference>
<dbReference type="Gene3D" id="3.40.50.300">
    <property type="entry name" value="P-loop containing nucleotide triphosphate hydrolases"/>
    <property type="match status" value="1"/>
</dbReference>
<dbReference type="GO" id="GO:0016020">
    <property type="term" value="C:membrane"/>
    <property type="evidence" value="ECO:0007669"/>
    <property type="project" value="UniProtKB-SubCell"/>
</dbReference>
<dbReference type="Pfam" id="PF12698">
    <property type="entry name" value="ABC2_membrane_3"/>
    <property type="match status" value="1"/>
</dbReference>
<dbReference type="PANTHER" id="PTHR43038">
    <property type="entry name" value="ATP-BINDING CASSETTE, SUB-FAMILY H, MEMBER 1"/>
    <property type="match status" value="1"/>
</dbReference>
<organism evidence="9 10">
    <name type="scientific">Orchesella cincta</name>
    <name type="common">Springtail</name>
    <name type="synonym">Podura cincta</name>
    <dbReference type="NCBI Taxonomy" id="48709"/>
    <lineage>
        <taxon>Eukaryota</taxon>
        <taxon>Metazoa</taxon>
        <taxon>Ecdysozoa</taxon>
        <taxon>Arthropoda</taxon>
        <taxon>Hexapoda</taxon>
        <taxon>Collembola</taxon>
        <taxon>Entomobryomorpha</taxon>
        <taxon>Entomobryoidea</taxon>
        <taxon>Orchesellidae</taxon>
        <taxon>Orchesellinae</taxon>
        <taxon>Orchesella</taxon>
    </lineage>
</organism>
<dbReference type="OrthoDB" id="10255969at2759"/>
<protein>
    <submittedName>
        <fullName evidence="9">ABC transporter G family member 23</fullName>
    </submittedName>
</protein>
<keyword evidence="10" id="KW-1185">Reference proteome</keyword>
<accession>A0A1D2MI67</accession>
<keyword evidence="2 6" id="KW-0812">Transmembrane</keyword>
<dbReference type="GO" id="GO:0016887">
    <property type="term" value="F:ATP hydrolysis activity"/>
    <property type="evidence" value="ECO:0007669"/>
    <property type="project" value="InterPro"/>
</dbReference>
<dbReference type="InterPro" id="IPR013525">
    <property type="entry name" value="ABC2_TM"/>
</dbReference>
<keyword evidence="3 6" id="KW-1133">Transmembrane helix</keyword>
<feature type="transmembrane region" description="Helical" evidence="6">
    <location>
        <begin position="668"/>
        <end position="689"/>
    </location>
</feature>
<evidence type="ECO:0000256" key="1">
    <source>
        <dbReference type="ARBA" id="ARBA00004141"/>
    </source>
</evidence>
<dbReference type="SUPFAM" id="SSF52540">
    <property type="entry name" value="P-loop containing nucleoside triphosphate hydrolases"/>
    <property type="match status" value="1"/>
</dbReference>
<name>A0A1D2MI67_ORCCI</name>
<dbReference type="EMBL" id="LJIJ01001206">
    <property type="protein sequence ID" value="ODM92534.1"/>
    <property type="molecule type" value="Genomic_DNA"/>
</dbReference>
<feature type="region of interest" description="Disordered" evidence="5">
    <location>
        <begin position="1"/>
        <end position="34"/>
    </location>
</feature>
<dbReference type="PROSITE" id="PS50893">
    <property type="entry name" value="ABC_TRANSPORTER_2"/>
    <property type="match status" value="1"/>
</dbReference>
<proteinExistence type="predicted"/>
<dbReference type="GO" id="GO:0140359">
    <property type="term" value="F:ABC-type transporter activity"/>
    <property type="evidence" value="ECO:0007669"/>
    <property type="project" value="InterPro"/>
</dbReference>
<dbReference type="Pfam" id="PF00005">
    <property type="entry name" value="ABC_tran"/>
    <property type="match status" value="1"/>
</dbReference>
<dbReference type="InterPro" id="IPR047817">
    <property type="entry name" value="ABC2_TM_bact-type"/>
</dbReference>
<reference evidence="9 10" key="1">
    <citation type="journal article" date="2016" name="Genome Biol. Evol.">
        <title>Gene Family Evolution Reflects Adaptation to Soil Environmental Stressors in the Genome of the Collembolan Orchesella cincta.</title>
        <authorList>
            <person name="Faddeeva-Vakhrusheva A."/>
            <person name="Derks M.F."/>
            <person name="Anvar S.Y."/>
            <person name="Agamennone V."/>
            <person name="Suring W."/>
            <person name="Smit S."/>
            <person name="van Straalen N.M."/>
            <person name="Roelofs D."/>
        </authorList>
    </citation>
    <scope>NUCLEOTIDE SEQUENCE [LARGE SCALE GENOMIC DNA]</scope>
    <source>
        <tissue evidence="9">Mixed pool</tissue>
    </source>
</reference>
<feature type="transmembrane region" description="Helical" evidence="6">
    <location>
        <begin position="313"/>
        <end position="336"/>
    </location>
</feature>
<keyword evidence="4 6" id="KW-0472">Membrane</keyword>
<dbReference type="PANTHER" id="PTHR43038:SF3">
    <property type="entry name" value="ABC TRANSPORTER G FAMILY MEMBER 20 ISOFORM X1"/>
    <property type="match status" value="1"/>
</dbReference>
<dbReference type="InterPro" id="IPR003439">
    <property type="entry name" value="ABC_transporter-like_ATP-bd"/>
</dbReference>
<feature type="transmembrane region" description="Helical" evidence="6">
    <location>
        <begin position="543"/>
        <end position="569"/>
    </location>
</feature>
<dbReference type="AlphaFoldDB" id="A0A1D2MI67"/>
<feature type="transmembrane region" description="Helical" evidence="6">
    <location>
        <begin position="575"/>
        <end position="599"/>
    </location>
</feature>
<evidence type="ECO:0000313" key="10">
    <source>
        <dbReference type="Proteomes" id="UP000094527"/>
    </source>
</evidence>
<comment type="caution">
    <text evidence="9">The sequence shown here is derived from an EMBL/GenBank/DDBJ whole genome shotgun (WGS) entry which is preliminary data.</text>
</comment>